<sequence length="218" mass="24384">MSVKTTLLALGMLAAIVLVGCMEQAGSMRVRVASGTRYAEVPSDDTTLTGCVKWYEDTITMGEVVRTYGDIKWGYKEVSGRAWPRTDGFCHFEVPYINLDQSVPTCTLFYYQKGHLDYPNVYVKWLYTVEDWPGDAEELFWAIQNSDNDSMITNSITYQQNGLHSVALLPFGNQLVARFANAGGGYLITGWEYPGSSYDYWTSVAGVGDSSPYIKICY</sequence>
<accession>A0A937XG01</accession>
<dbReference type="Proteomes" id="UP000779900">
    <property type="component" value="Unassembled WGS sequence"/>
</dbReference>
<evidence type="ECO:0000313" key="2">
    <source>
        <dbReference type="Proteomes" id="UP000779900"/>
    </source>
</evidence>
<name>A0A937XG01_UNCW3</name>
<dbReference type="EMBL" id="VGIR01000123">
    <property type="protein sequence ID" value="MBM3332718.1"/>
    <property type="molecule type" value="Genomic_DNA"/>
</dbReference>
<dbReference type="PROSITE" id="PS51257">
    <property type="entry name" value="PROKAR_LIPOPROTEIN"/>
    <property type="match status" value="1"/>
</dbReference>
<proteinExistence type="predicted"/>
<reference evidence="1" key="1">
    <citation type="submission" date="2019-03" db="EMBL/GenBank/DDBJ databases">
        <title>Lake Tanganyika Metagenome-Assembled Genomes (MAGs).</title>
        <authorList>
            <person name="Tran P."/>
        </authorList>
    </citation>
    <scope>NUCLEOTIDE SEQUENCE</scope>
    <source>
        <strain evidence="1">K_DeepCast_150m_m2_040</strain>
    </source>
</reference>
<comment type="caution">
    <text evidence="1">The sequence shown here is derived from an EMBL/GenBank/DDBJ whole genome shotgun (WGS) entry which is preliminary data.</text>
</comment>
<evidence type="ECO:0000313" key="1">
    <source>
        <dbReference type="EMBL" id="MBM3332718.1"/>
    </source>
</evidence>
<evidence type="ECO:0008006" key="3">
    <source>
        <dbReference type="Google" id="ProtNLM"/>
    </source>
</evidence>
<organism evidence="1 2">
    <name type="scientific">candidate division WOR-3 bacterium</name>
    <dbReference type="NCBI Taxonomy" id="2052148"/>
    <lineage>
        <taxon>Bacteria</taxon>
        <taxon>Bacteria division WOR-3</taxon>
    </lineage>
</organism>
<protein>
    <recommendedName>
        <fullName evidence="3">Lipoprotein</fullName>
    </recommendedName>
</protein>
<gene>
    <name evidence="1" type="ORF">FJY68_12880</name>
</gene>
<dbReference type="AlphaFoldDB" id="A0A937XG01"/>